<reference evidence="3" key="1">
    <citation type="journal article" date="2011" name="Genome Biol.">
        <title>The draft genome of the carcinogenic human liver fluke Clonorchis sinensis.</title>
        <authorList>
            <person name="Wang X."/>
            <person name="Chen W."/>
            <person name="Huang Y."/>
            <person name="Sun J."/>
            <person name="Men J."/>
            <person name="Liu H."/>
            <person name="Luo F."/>
            <person name="Guo L."/>
            <person name="Lv X."/>
            <person name="Deng C."/>
            <person name="Zhou C."/>
            <person name="Fan Y."/>
            <person name="Li X."/>
            <person name="Huang L."/>
            <person name="Hu Y."/>
            <person name="Liang C."/>
            <person name="Hu X."/>
            <person name="Xu J."/>
            <person name="Yu X."/>
        </authorList>
    </citation>
    <scope>NUCLEOTIDE SEQUENCE [LARGE SCALE GENOMIC DNA]</scope>
    <source>
        <strain evidence="3">Henan</strain>
    </source>
</reference>
<dbReference type="Pfam" id="PF00498">
    <property type="entry name" value="FHA"/>
    <property type="match status" value="1"/>
</dbReference>
<protein>
    <submittedName>
        <fullName evidence="3">Nuclear inhibitor of protein phosphatase 1</fullName>
    </submittedName>
</protein>
<dbReference type="InterPro" id="IPR008984">
    <property type="entry name" value="SMAD_FHA_dom_sf"/>
</dbReference>
<feature type="region of interest" description="Disordered" evidence="1">
    <location>
        <begin position="466"/>
        <end position="499"/>
    </location>
</feature>
<name>H2KUY8_CLOSI</name>
<dbReference type="Gene3D" id="6.10.250.1290">
    <property type="match status" value="1"/>
</dbReference>
<accession>H2KUY8</accession>
<dbReference type="EMBL" id="DF144243">
    <property type="protein sequence ID" value="GAA32168.2"/>
    <property type="molecule type" value="Genomic_DNA"/>
</dbReference>
<evidence type="ECO:0000313" key="4">
    <source>
        <dbReference type="Proteomes" id="UP000008909"/>
    </source>
</evidence>
<feature type="domain" description="FHA" evidence="2">
    <location>
        <begin position="111"/>
        <end position="178"/>
    </location>
</feature>
<dbReference type="AlphaFoldDB" id="H2KUY8"/>
<feature type="compositionally biased region" description="Basic and acidic residues" evidence="1">
    <location>
        <begin position="474"/>
        <end position="487"/>
    </location>
</feature>
<dbReference type="Proteomes" id="UP000008909">
    <property type="component" value="Unassembled WGS sequence"/>
</dbReference>
<keyword evidence="4" id="KW-1185">Reference proteome</keyword>
<dbReference type="SUPFAM" id="SSF49879">
    <property type="entry name" value="SMAD/FHA domain"/>
    <property type="match status" value="1"/>
</dbReference>
<dbReference type="Gene3D" id="2.60.200.20">
    <property type="match status" value="1"/>
</dbReference>
<feature type="region of interest" description="Disordered" evidence="1">
    <location>
        <begin position="214"/>
        <end position="235"/>
    </location>
</feature>
<proteinExistence type="predicted"/>
<evidence type="ECO:0000259" key="2">
    <source>
        <dbReference type="PROSITE" id="PS50006"/>
    </source>
</evidence>
<sequence>MKSDLLTLAVATGELPSVIQITKTATKSHMQLLLRAVAAALRCVYFPHCVLELGQTPGTTRPYNRVMGTNQDLPSPALRTDDSVRLASVLRAAPARAVHTGELRALDATALSRGRGRFLRRLISSTSQLDTRQLCDFPVEHQSCSRVHAVLVWHKLLNRAFLIDLGSVHGTFIGKIRLEPHKPQQVPLDSELHFGASSRVYIIRERPNPLYTGPVGGTDLGATNPDGVNPTGPENRLSLDDSSGGTNSLGLLYSQLPQSEVELDNLTEFNTAHNRRIAGIVDVASNPPLGLSKLRKRKSYSVHFSDADEIINPEDVDPSIGRFRNLVQETFIPNKRAKGSHEGASLGVAAPEASEPGNQTIFVNMRPTANGTRFGQSGANSTVTNSVFGPTYSLATKLGLPLPNLAPDVDAEPHEPCLPPTLAILHAHAHSRPGTLSSALADGRSTSRLSASDILGVDNEITSGTLDSGLIEPDEPKRKKYAKEAWPGKRPGFLVGPTA</sequence>
<dbReference type="SMART" id="SM00240">
    <property type="entry name" value="FHA"/>
    <property type="match status" value="1"/>
</dbReference>
<dbReference type="InterPro" id="IPR050923">
    <property type="entry name" value="Cell_Proc_Reg/RNA_Proc"/>
</dbReference>
<evidence type="ECO:0000256" key="1">
    <source>
        <dbReference type="SAM" id="MobiDB-lite"/>
    </source>
</evidence>
<gene>
    <name evidence="3" type="ORF">CLF_110808</name>
</gene>
<evidence type="ECO:0000313" key="3">
    <source>
        <dbReference type="EMBL" id="GAA32168.2"/>
    </source>
</evidence>
<organism evidence="3 4">
    <name type="scientific">Clonorchis sinensis</name>
    <name type="common">Chinese liver fluke</name>
    <dbReference type="NCBI Taxonomy" id="79923"/>
    <lineage>
        <taxon>Eukaryota</taxon>
        <taxon>Metazoa</taxon>
        <taxon>Spiralia</taxon>
        <taxon>Lophotrochozoa</taxon>
        <taxon>Platyhelminthes</taxon>
        <taxon>Trematoda</taxon>
        <taxon>Digenea</taxon>
        <taxon>Opisthorchiida</taxon>
        <taxon>Opisthorchiata</taxon>
        <taxon>Opisthorchiidae</taxon>
        <taxon>Clonorchis</taxon>
    </lineage>
</organism>
<dbReference type="PROSITE" id="PS50006">
    <property type="entry name" value="FHA_DOMAIN"/>
    <property type="match status" value="1"/>
</dbReference>
<dbReference type="InterPro" id="IPR000253">
    <property type="entry name" value="FHA_dom"/>
</dbReference>
<dbReference type="PANTHER" id="PTHR23308">
    <property type="entry name" value="NUCLEAR INHIBITOR OF PROTEIN PHOSPHATASE-1"/>
    <property type="match status" value="1"/>
</dbReference>